<protein>
    <recommendedName>
        <fullName evidence="4">DUF2946 domain-containing protein</fullName>
    </recommendedName>
</protein>
<proteinExistence type="predicted"/>
<accession>A0A444W7G4</accession>
<evidence type="ECO:0000313" key="2">
    <source>
        <dbReference type="EMBL" id="RYJ41606.1"/>
    </source>
</evidence>
<evidence type="ECO:0008006" key="4">
    <source>
        <dbReference type="Google" id="ProtNLM"/>
    </source>
</evidence>
<evidence type="ECO:0000256" key="1">
    <source>
        <dbReference type="SAM" id="SignalP"/>
    </source>
</evidence>
<dbReference type="OrthoDB" id="1445232at2"/>
<keyword evidence="3" id="KW-1185">Reference proteome</keyword>
<dbReference type="Proteomes" id="UP000289775">
    <property type="component" value="Unassembled WGS sequence"/>
</dbReference>
<gene>
    <name evidence="2" type="ORF">NU09_2980</name>
</gene>
<dbReference type="EMBL" id="JUIW01000010">
    <property type="protein sequence ID" value="RYJ41606.1"/>
    <property type="molecule type" value="Genomic_DNA"/>
</dbReference>
<reference evidence="2 3" key="1">
    <citation type="submission" date="2014-12" db="EMBL/GenBank/DDBJ databases">
        <title>Genome sequence of Flavobacterium beibuense RSKm HC5.</title>
        <authorList>
            <person name="Kim J.F."/>
            <person name="Song J.Y."/>
            <person name="Kwak M.-J."/>
            <person name="Lee S.-W."/>
        </authorList>
    </citation>
    <scope>NUCLEOTIDE SEQUENCE [LARGE SCALE GENOMIC DNA]</scope>
    <source>
        <strain evidence="2 3">RSKm HC5</strain>
    </source>
</reference>
<keyword evidence="1" id="KW-0732">Signal</keyword>
<feature type="chain" id="PRO_5019320520" description="DUF2946 domain-containing protein" evidence="1">
    <location>
        <begin position="28"/>
        <end position="119"/>
    </location>
</feature>
<comment type="caution">
    <text evidence="2">The sequence shown here is derived from an EMBL/GenBank/DDBJ whole genome shotgun (WGS) entry which is preliminary data.</text>
</comment>
<name>A0A444W7G4_9FLAO</name>
<organism evidence="2 3">
    <name type="scientific">Flavobacterium beibuense</name>
    <dbReference type="NCBI Taxonomy" id="657326"/>
    <lineage>
        <taxon>Bacteria</taxon>
        <taxon>Pseudomonadati</taxon>
        <taxon>Bacteroidota</taxon>
        <taxon>Flavobacteriia</taxon>
        <taxon>Flavobacteriales</taxon>
        <taxon>Flavobacteriaceae</taxon>
        <taxon>Flavobacterium</taxon>
    </lineage>
</organism>
<dbReference type="RefSeq" id="WP_129752059.1">
    <property type="nucleotide sequence ID" value="NZ_JUIW01000010.1"/>
</dbReference>
<feature type="signal peptide" evidence="1">
    <location>
        <begin position="1"/>
        <end position="27"/>
    </location>
</feature>
<dbReference type="AlphaFoldDB" id="A0A444W7G4"/>
<evidence type="ECO:0000313" key="3">
    <source>
        <dbReference type="Proteomes" id="UP000289775"/>
    </source>
</evidence>
<sequence>MKRKFAIFNLALMAVVLLTTAFQSFHAFSHEHYAAGHYHKHTEVSKTVKQFSGTDHTQQHDDDDCCVCSFHFDFFVAPQQFCLRLYFPYKQIHYTFSSIEGSPSFAGSLFAHRGPPLSV</sequence>